<dbReference type="PATRIC" id="fig|546269.5.peg.1679"/>
<dbReference type="KEGG" id="faa:HMPREF0389_01321"/>
<dbReference type="STRING" id="546269.HMPREF0389_01321"/>
<organism evidence="1 2">
    <name type="scientific">Filifactor alocis (strain ATCC 35896 / CCUG 47790 / D40 B5)</name>
    <name type="common">Fusobacterium alocis</name>
    <dbReference type="NCBI Taxonomy" id="546269"/>
    <lineage>
        <taxon>Bacteria</taxon>
        <taxon>Bacillati</taxon>
        <taxon>Bacillota</taxon>
        <taxon>Clostridia</taxon>
        <taxon>Peptostreptococcales</taxon>
        <taxon>Filifactoraceae</taxon>
        <taxon>Filifactor</taxon>
    </lineage>
</organism>
<evidence type="ECO:0000313" key="1">
    <source>
        <dbReference type="EMBL" id="EFE28068.2"/>
    </source>
</evidence>
<dbReference type="EMBL" id="CP002390">
    <property type="protein sequence ID" value="EFE28068.2"/>
    <property type="molecule type" value="Genomic_DNA"/>
</dbReference>
<dbReference type="eggNOG" id="ENOG502Z8IQ">
    <property type="taxonomic scope" value="Bacteria"/>
</dbReference>
<dbReference type="AlphaFoldDB" id="D6GT83"/>
<proteinExistence type="predicted"/>
<dbReference type="Proteomes" id="UP000007468">
    <property type="component" value="Chromosome"/>
</dbReference>
<protein>
    <submittedName>
        <fullName evidence="1">Uncharacterized protein</fullName>
    </submittedName>
</protein>
<dbReference type="HOGENOM" id="CLU_843822_0_0_9"/>
<evidence type="ECO:0000313" key="2">
    <source>
        <dbReference type="Proteomes" id="UP000007468"/>
    </source>
</evidence>
<accession>D6GT83</accession>
<name>D6GT83_FILAD</name>
<dbReference type="RefSeq" id="WP_014263126.1">
    <property type="nucleotide sequence ID" value="NC_016630.1"/>
</dbReference>
<sequence>MKEYLKLYQKMREEYYQEWGEYAHPESMQDFEKLNQEIFEEHLKKYNESTDTVLKTKVYVDLLLDKIQYFGYYSAFCEGSFESLNNAVWQSGRTDLLKGSIVHSGMAYTGNILKGIFTCCACNDFDVISSFVPHTSPLLKGTFYTENVINLLHAIYYKDDSKLQEAMGKAESFLMKKKLTGIAEYYVRFFVSLAKKEVDGITECLQKLCEAYQKQGYPVKKIDKCFVVEIHGLYRLVRCLDESLFEKVEMPAHKCFLKEFEEWQQNNNFPKGMQFYEYPETLQEGNRILQKALPEIHLIKDGGNFTMDVEKFAEELSGLEEK</sequence>
<keyword evidence="2" id="KW-1185">Reference proteome</keyword>
<gene>
    <name evidence="1" type="ordered locus">HMPREF0389_01321</name>
</gene>
<reference evidence="2" key="1">
    <citation type="submission" date="2010-12" db="EMBL/GenBank/DDBJ databases">
        <title>The genome sequence of Filifactor alocis strain ATCC 35896.</title>
        <authorList>
            <consortium name="The Broad Institute Genome Sequencing Platform"/>
            <person name="Ward D."/>
            <person name="Earl A."/>
            <person name="Feldgarden M."/>
            <person name="Young S.K."/>
            <person name="Gargeya S."/>
            <person name="Zeng Q."/>
            <person name="Alvarado L."/>
            <person name="Berlin A."/>
            <person name="Bochicchio J."/>
            <person name="Chapman S.B."/>
            <person name="Chen Z."/>
            <person name="Freedman E."/>
            <person name="Gellesch M."/>
            <person name="Goldberg J."/>
            <person name="Griggs A."/>
            <person name="Gujja S."/>
            <person name="Heilman E."/>
            <person name="Heiman D."/>
            <person name="Howarth C."/>
            <person name="Mehta T."/>
            <person name="Neiman D."/>
            <person name="Pearson M."/>
            <person name="Roberts A."/>
            <person name="Saif S."/>
            <person name="Shea T."/>
            <person name="Shenoy N."/>
            <person name="Sisk P."/>
            <person name="Stolte C."/>
            <person name="Sykes S."/>
            <person name="White J."/>
            <person name="Yandava C."/>
            <person name="Izard J."/>
            <person name="Blanton J.M."/>
            <person name="Baranova O.V."/>
            <person name="Tanner A.C."/>
            <person name="Dewhirst F.E."/>
            <person name="Haas B."/>
            <person name="Nusbaum C."/>
            <person name="Birren B."/>
        </authorList>
    </citation>
    <scope>NUCLEOTIDE SEQUENCE [LARGE SCALE GENOMIC DNA]</scope>
    <source>
        <strain evidence="2">ATCC 35896 / D40 B5</strain>
    </source>
</reference>
<dbReference type="OrthoDB" id="1451126at2"/>